<dbReference type="InterPro" id="IPR057670">
    <property type="entry name" value="SH3_retrovirus"/>
</dbReference>
<dbReference type="EMBL" id="NBSK02000005">
    <property type="protein sequence ID" value="KAJ0205671.1"/>
    <property type="molecule type" value="Genomic_DNA"/>
</dbReference>
<dbReference type="AlphaFoldDB" id="A0A9R1XAN6"/>
<sequence length="169" mass="19526">MPNPKRSKLGARAMKSVFIGYELNNKDYRFLDDEFGVVVETRDLEFFEDKFSRDDESFNNTTSTITSRETLPPYSIVDEPMRSTRTRIEKSFGHDFYSYLVEGTQKKVTREIVFAINLDDDLNTFTETMKSRDAPLWKEVINDKIDSITGNGTWELANLSKGRRPIGSN</sequence>
<keyword evidence="3" id="KW-1185">Reference proteome</keyword>
<evidence type="ECO:0000259" key="1">
    <source>
        <dbReference type="Pfam" id="PF25597"/>
    </source>
</evidence>
<evidence type="ECO:0000313" key="3">
    <source>
        <dbReference type="Proteomes" id="UP000235145"/>
    </source>
</evidence>
<proteinExistence type="predicted"/>
<accession>A0A9R1XAN6</accession>
<evidence type="ECO:0000313" key="2">
    <source>
        <dbReference type="EMBL" id="KAJ0205671.1"/>
    </source>
</evidence>
<comment type="caution">
    <text evidence="2">The sequence shown here is derived from an EMBL/GenBank/DDBJ whole genome shotgun (WGS) entry which is preliminary data.</text>
</comment>
<reference evidence="2 3" key="1">
    <citation type="journal article" date="2017" name="Nat. Commun.">
        <title>Genome assembly with in vitro proximity ligation data and whole-genome triplication in lettuce.</title>
        <authorList>
            <person name="Reyes-Chin-Wo S."/>
            <person name="Wang Z."/>
            <person name="Yang X."/>
            <person name="Kozik A."/>
            <person name="Arikit S."/>
            <person name="Song C."/>
            <person name="Xia L."/>
            <person name="Froenicke L."/>
            <person name="Lavelle D.O."/>
            <person name="Truco M.J."/>
            <person name="Xia R."/>
            <person name="Zhu S."/>
            <person name="Xu C."/>
            <person name="Xu H."/>
            <person name="Xu X."/>
            <person name="Cox K."/>
            <person name="Korf I."/>
            <person name="Meyers B.C."/>
            <person name="Michelmore R.W."/>
        </authorList>
    </citation>
    <scope>NUCLEOTIDE SEQUENCE [LARGE SCALE GENOMIC DNA]</scope>
    <source>
        <strain evidence="3">cv. Salinas</strain>
        <tissue evidence="2">Seedlings</tissue>
    </source>
</reference>
<organism evidence="2 3">
    <name type="scientific">Lactuca sativa</name>
    <name type="common">Garden lettuce</name>
    <dbReference type="NCBI Taxonomy" id="4236"/>
    <lineage>
        <taxon>Eukaryota</taxon>
        <taxon>Viridiplantae</taxon>
        <taxon>Streptophyta</taxon>
        <taxon>Embryophyta</taxon>
        <taxon>Tracheophyta</taxon>
        <taxon>Spermatophyta</taxon>
        <taxon>Magnoliopsida</taxon>
        <taxon>eudicotyledons</taxon>
        <taxon>Gunneridae</taxon>
        <taxon>Pentapetalae</taxon>
        <taxon>asterids</taxon>
        <taxon>campanulids</taxon>
        <taxon>Asterales</taxon>
        <taxon>Asteraceae</taxon>
        <taxon>Cichorioideae</taxon>
        <taxon>Cichorieae</taxon>
        <taxon>Lactucinae</taxon>
        <taxon>Lactuca</taxon>
    </lineage>
</organism>
<dbReference type="Proteomes" id="UP000235145">
    <property type="component" value="Unassembled WGS sequence"/>
</dbReference>
<feature type="domain" description="Retroviral polymerase SH3-like" evidence="1">
    <location>
        <begin position="2"/>
        <end position="54"/>
    </location>
</feature>
<protein>
    <recommendedName>
        <fullName evidence="1">Retroviral polymerase SH3-like domain-containing protein</fullName>
    </recommendedName>
</protein>
<gene>
    <name evidence="2" type="ORF">LSAT_V11C500296220</name>
</gene>
<dbReference type="Pfam" id="PF25597">
    <property type="entry name" value="SH3_retrovirus"/>
    <property type="match status" value="1"/>
</dbReference>
<name>A0A9R1XAN6_LACSA</name>